<dbReference type="RefSeq" id="WP_119377739.1">
    <property type="nucleotide sequence ID" value="NZ_QWFX01000016.1"/>
</dbReference>
<dbReference type="GO" id="GO:0030976">
    <property type="term" value="F:thiamine pyrophosphate binding"/>
    <property type="evidence" value="ECO:0007669"/>
    <property type="project" value="InterPro"/>
</dbReference>
<dbReference type="AlphaFoldDB" id="A0A399R5F5"/>
<keyword evidence="11" id="KW-0670">Pyruvate</keyword>
<dbReference type="CDD" id="cd07034">
    <property type="entry name" value="TPP_PYR_PFOR_IOR-alpha_like"/>
    <property type="match status" value="1"/>
</dbReference>
<evidence type="ECO:0000313" key="12">
    <source>
        <dbReference type="Proteomes" id="UP000266385"/>
    </source>
</evidence>
<dbReference type="PANTHER" id="PTHR48084">
    <property type="entry name" value="2-OXOGLUTARATE OXIDOREDUCTASE SUBUNIT KORB-RELATED"/>
    <property type="match status" value="1"/>
</dbReference>
<keyword evidence="12" id="KW-1185">Reference proteome</keyword>
<evidence type="ECO:0000256" key="4">
    <source>
        <dbReference type="ARBA" id="ARBA00023002"/>
    </source>
</evidence>
<dbReference type="GO" id="GO:0045333">
    <property type="term" value="P:cellular respiration"/>
    <property type="evidence" value="ECO:0007669"/>
    <property type="project" value="UniProtKB-ARBA"/>
</dbReference>
<dbReference type="InterPro" id="IPR002869">
    <property type="entry name" value="Pyrv_flavodox_OxRed_cen"/>
</dbReference>
<dbReference type="SUPFAM" id="SSF53323">
    <property type="entry name" value="Pyruvate-ferredoxin oxidoreductase, PFOR, domain III"/>
    <property type="match status" value="1"/>
</dbReference>
<dbReference type="OrthoDB" id="9803617at2"/>
<evidence type="ECO:0000256" key="3">
    <source>
        <dbReference type="ARBA" id="ARBA00022982"/>
    </source>
</evidence>
<evidence type="ECO:0000256" key="2">
    <source>
        <dbReference type="ARBA" id="ARBA00022485"/>
    </source>
</evidence>
<dbReference type="NCBIfam" id="NF009588">
    <property type="entry name" value="PRK13029.1"/>
    <property type="match status" value="1"/>
</dbReference>
<name>A0A399R5F5_9PROT</name>
<keyword evidence="6" id="KW-0411">Iron-sulfur</keyword>
<proteinExistence type="predicted"/>
<dbReference type="Pfam" id="PF20169">
    <property type="entry name" value="DUF6537"/>
    <property type="match status" value="1"/>
</dbReference>
<dbReference type="PANTHER" id="PTHR48084:SF3">
    <property type="entry name" value="SUBUNIT OF PYRUVATE:FLAVODOXIN OXIDOREDUCTASE"/>
    <property type="match status" value="1"/>
</dbReference>
<keyword evidence="5" id="KW-0408">Iron</keyword>
<dbReference type="InterPro" id="IPR046667">
    <property type="entry name" value="DUF6537"/>
</dbReference>
<dbReference type="GO" id="GO:0016625">
    <property type="term" value="F:oxidoreductase activity, acting on the aldehyde or oxo group of donors, iron-sulfur protein as acceptor"/>
    <property type="evidence" value="ECO:0007669"/>
    <property type="project" value="UniProtKB-ARBA"/>
</dbReference>
<dbReference type="InterPro" id="IPR051457">
    <property type="entry name" value="2-oxoacid:Fd_oxidoreductase"/>
</dbReference>
<gene>
    <name evidence="11" type="ORF">D1223_18075</name>
</gene>
<evidence type="ECO:0000259" key="10">
    <source>
        <dbReference type="Pfam" id="PF20169"/>
    </source>
</evidence>
<keyword evidence="3" id="KW-0249">Electron transport</keyword>
<keyword evidence="2" id="KW-0004">4Fe-4S</keyword>
<evidence type="ECO:0000259" key="8">
    <source>
        <dbReference type="Pfam" id="PF01558"/>
    </source>
</evidence>
<sequence>MGRPVQLKDATLEDKYTQASGRVYLTGMQALVRLPLLQAALDRRAGLNTAGFITGYRGSPLGGYDAALKKAAGHLSANNVHFQPGINEDLAATTIWGTQQVSILSEKQVDGVFGIWYGKGPGVDRSVDVLKHANAAGTSKFGGVVAIMGDDHGCQSSTLPHQSEQVMMAAMIPVLNPSDLQEHIDYGLLGFALSRYSGCWVGLKATTEIIETSATVDVSPDRLIIQEPADLKLPEGGVSIRWPDPPLDQERRLHGPKMDAVLAFARANAIDRRVLGDATAKLGIVASGKAYGDVVEALHALGIGDTEAKQLGISVYKVGMSWPLESEGIAGFASQLDELLVVEEKRGFLEDQIARILYNLVDRPVLSSKLTSGDAIALPSFGEITPGLVADVIVKRLKPHSGPVPELESRARQMNTMAEAVRLEGQSARAPFFCSGCPHNTSTNVPEGSRAMAGIGCHGMAYSIPERRTSLITQMGGEGATWIGQAPFTSEGHVFQNMGDGTYMHSGLLAIRAAAAAGVNITYKILFNDAVAMTGGQEHDGELTVPLITRQVAAEGAKKIYVVSDEPEKYESRAGLASGVKVHHRDDLTAIQKELRDTPGVTVLVYDQTCAAEKRRRRKRGTFADPDRRVFINHRVCEGCGDCSVKSNCISVRPKETEYGRKRKIDQSSCNKDFSCLNGFCPSFVTVKGARLKKRARTKTSAWQNELPYPQVPAPNHAYNILITGIGGTGVVTIGALLGMAAHLENKGVTVLDETGLAQKNGGVTSHVRIAPTQDELRAARIGAGSADLLLACDLVVAASPACNSRLDAERTWALINETVTPTAAFVRDGAINLSAAADRKALSQRLGQSAEFVRASELAVALMGDSIATNLFMLGYAWQKGVVPLSFDAIDRAIELNAVAIEANRQAFQWGRSAAHDLHAVNELALGKTADSVEAPFNVDVFIKRRCEDLTAYQDEAYAKRYADMLKKVKAAETRLIPGQARLTEAVARNYYKLMAYKDEYEVARLYTDGDFLNDLKAQFDGDLRVTYHLAPPVFSRRDRETGELKKSSFGPWVRFAFRLLTRLKGLRGGPFDIFGWTAERRMERQLIAQYEAMLAELLDNLTTANMDIAIDVAAAPSLVKGYGHVKERNAAVYREEVARLLEVFRNPETRKRLAI</sequence>
<keyword evidence="4" id="KW-0560">Oxidoreductase</keyword>
<dbReference type="GO" id="GO:0044281">
    <property type="term" value="P:small molecule metabolic process"/>
    <property type="evidence" value="ECO:0007669"/>
    <property type="project" value="UniProtKB-ARBA"/>
</dbReference>
<dbReference type="InterPro" id="IPR011766">
    <property type="entry name" value="TPP_enzyme_TPP-bd"/>
</dbReference>
<evidence type="ECO:0000256" key="7">
    <source>
        <dbReference type="SAM" id="Coils"/>
    </source>
</evidence>
<dbReference type="SUPFAM" id="SSF52922">
    <property type="entry name" value="TK C-terminal domain-like"/>
    <property type="match status" value="1"/>
</dbReference>
<dbReference type="InterPro" id="IPR029061">
    <property type="entry name" value="THDP-binding"/>
</dbReference>
<evidence type="ECO:0000256" key="6">
    <source>
        <dbReference type="ARBA" id="ARBA00023014"/>
    </source>
</evidence>
<evidence type="ECO:0000259" key="9">
    <source>
        <dbReference type="Pfam" id="PF02775"/>
    </source>
</evidence>
<feature type="coiled-coil region" evidence="7">
    <location>
        <begin position="1082"/>
        <end position="1109"/>
    </location>
</feature>
<dbReference type="Pfam" id="PF02775">
    <property type="entry name" value="TPP_enzyme_C"/>
    <property type="match status" value="1"/>
</dbReference>
<accession>A0A399R5F5</accession>
<dbReference type="NCBIfam" id="NF009589">
    <property type="entry name" value="PRK13030.1"/>
    <property type="match status" value="1"/>
</dbReference>
<keyword evidence="2" id="KW-0479">Metal-binding</keyword>
<dbReference type="Proteomes" id="UP000266385">
    <property type="component" value="Unassembled WGS sequence"/>
</dbReference>
<feature type="domain" description="DUF6537" evidence="10">
    <location>
        <begin position="943"/>
        <end position="1140"/>
    </location>
</feature>
<dbReference type="SUPFAM" id="SSF52518">
    <property type="entry name" value="Thiamin diphosphate-binding fold (THDP-binding)"/>
    <property type="match status" value="2"/>
</dbReference>
<evidence type="ECO:0000256" key="1">
    <source>
        <dbReference type="ARBA" id="ARBA00022448"/>
    </source>
</evidence>
<dbReference type="Gene3D" id="3.40.920.10">
    <property type="entry name" value="Pyruvate-ferredoxin oxidoreductase, PFOR, domain III"/>
    <property type="match status" value="1"/>
</dbReference>
<protein>
    <submittedName>
        <fullName evidence="11">Indolepyruvate ferredoxin oxidoreductase family protein</fullName>
    </submittedName>
</protein>
<dbReference type="Pfam" id="PF01558">
    <property type="entry name" value="POR"/>
    <property type="match status" value="1"/>
</dbReference>
<keyword evidence="1" id="KW-0813">Transport</keyword>
<evidence type="ECO:0000313" key="11">
    <source>
        <dbReference type="EMBL" id="RIJ26846.1"/>
    </source>
</evidence>
<dbReference type="InterPro" id="IPR009014">
    <property type="entry name" value="Transketo_C/PFOR_II"/>
</dbReference>
<evidence type="ECO:0000256" key="5">
    <source>
        <dbReference type="ARBA" id="ARBA00023004"/>
    </source>
</evidence>
<feature type="domain" description="Pyruvate/ketoisovalerate oxidoreductase catalytic" evidence="8">
    <location>
        <begin position="727"/>
        <end position="913"/>
    </location>
</feature>
<keyword evidence="7" id="KW-0175">Coiled coil</keyword>
<dbReference type="GO" id="GO:0051539">
    <property type="term" value="F:4 iron, 4 sulfur cluster binding"/>
    <property type="evidence" value="ECO:0007669"/>
    <property type="project" value="UniProtKB-KW"/>
</dbReference>
<feature type="domain" description="Thiamine pyrophosphate enzyme TPP-binding" evidence="9">
    <location>
        <begin position="454"/>
        <end position="604"/>
    </location>
</feature>
<dbReference type="InterPro" id="IPR019752">
    <property type="entry name" value="Pyrv/ketoisovalerate_OxRed_cat"/>
</dbReference>
<dbReference type="EMBL" id="QWFX01000016">
    <property type="protein sequence ID" value="RIJ26846.1"/>
    <property type="molecule type" value="Genomic_DNA"/>
</dbReference>
<comment type="caution">
    <text evidence="11">The sequence shown here is derived from an EMBL/GenBank/DDBJ whole genome shotgun (WGS) entry which is preliminary data.</text>
</comment>
<organism evidence="11 12">
    <name type="scientific">Henriciella mobilis</name>
    <dbReference type="NCBI Taxonomy" id="2305467"/>
    <lineage>
        <taxon>Bacteria</taxon>
        <taxon>Pseudomonadati</taxon>
        <taxon>Pseudomonadota</taxon>
        <taxon>Alphaproteobacteria</taxon>
        <taxon>Hyphomonadales</taxon>
        <taxon>Hyphomonadaceae</taxon>
        <taxon>Henriciella</taxon>
    </lineage>
</organism>
<dbReference type="Gene3D" id="3.40.50.970">
    <property type="match status" value="2"/>
</dbReference>
<reference evidence="11 12" key="1">
    <citation type="submission" date="2018-08" db="EMBL/GenBank/DDBJ databases">
        <title>Henriciella mobilis sp. nov., isolated from seawater.</title>
        <authorList>
            <person name="Cheng H."/>
            <person name="Wu Y.-H."/>
            <person name="Xu X.-W."/>
            <person name="Guo L.-L."/>
        </authorList>
    </citation>
    <scope>NUCLEOTIDE SEQUENCE [LARGE SCALE GENOMIC DNA]</scope>
    <source>
        <strain evidence="11 12">JN25</strain>
    </source>
</reference>
<dbReference type="InterPro" id="IPR002880">
    <property type="entry name" value="Pyrv_Fd/Flavodoxin_OxRdtase_N"/>
</dbReference>